<protein>
    <submittedName>
        <fullName evidence="1">Uncharacterized protein</fullName>
    </submittedName>
</protein>
<name>A0ABW8MXA8_9BURK</name>
<dbReference type="EMBL" id="JBIYDN010000049">
    <property type="protein sequence ID" value="MFK4448372.1"/>
    <property type="molecule type" value="Genomic_DNA"/>
</dbReference>
<reference evidence="1 2" key="2">
    <citation type="submission" date="2024-11" db="EMBL/GenBank/DDBJ databases">
        <title>Using genomics to understand microbial adaptation to soil warming.</title>
        <authorList>
            <person name="Deangelis K.M. PhD."/>
        </authorList>
    </citation>
    <scope>NUCLEOTIDE SEQUENCE [LARGE SCALE GENOMIC DNA]</scope>
    <source>
        <strain evidence="1 2">GAS97</strain>
    </source>
</reference>
<comment type="caution">
    <text evidence="1">The sequence shown here is derived from an EMBL/GenBank/DDBJ whole genome shotgun (WGS) entry which is preliminary data.</text>
</comment>
<sequence>MTEPAFEAFSTRLGMLLRDLPCGMVADLGDFALAYWNGHEVVYAFLRDDGTDQINEEFDPADRSD</sequence>
<keyword evidence="2" id="KW-1185">Reference proteome</keyword>
<accession>A0ABW8MXA8</accession>
<evidence type="ECO:0000313" key="1">
    <source>
        <dbReference type="EMBL" id="MFK4448372.1"/>
    </source>
</evidence>
<organism evidence="1 2">
    <name type="scientific">Caballeronia udeis</name>
    <dbReference type="NCBI Taxonomy" id="1232866"/>
    <lineage>
        <taxon>Bacteria</taxon>
        <taxon>Pseudomonadati</taxon>
        <taxon>Pseudomonadota</taxon>
        <taxon>Betaproteobacteria</taxon>
        <taxon>Burkholderiales</taxon>
        <taxon>Burkholderiaceae</taxon>
        <taxon>Caballeronia</taxon>
    </lineage>
</organism>
<proteinExistence type="predicted"/>
<evidence type="ECO:0000313" key="2">
    <source>
        <dbReference type="Proteomes" id="UP001620514"/>
    </source>
</evidence>
<dbReference type="Proteomes" id="UP001620514">
    <property type="component" value="Unassembled WGS sequence"/>
</dbReference>
<dbReference type="RefSeq" id="WP_404614605.1">
    <property type="nucleotide sequence ID" value="NZ_JBIYDN010000049.1"/>
</dbReference>
<gene>
    <name evidence="1" type="ORF">ABH943_008416</name>
</gene>
<reference evidence="1 2" key="1">
    <citation type="submission" date="2024-10" db="EMBL/GenBank/DDBJ databases">
        <authorList>
            <person name="Deangelis K."/>
            <person name="Huntemann M."/>
            <person name="Clum A."/>
            <person name="Wang J."/>
            <person name="Palaniappan K."/>
            <person name="Ritter S."/>
            <person name="Chen I.-M."/>
            <person name="Stamatis D."/>
            <person name="Reddy T."/>
            <person name="O'Malley R."/>
            <person name="Daum C."/>
            <person name="Ng V."/>
            <person name="Ivanova N."/>
            <person name="Kyrpides N."/>
            <person name="Woyke T."/>
        </authorList>
    </citation>
    <scope>NUCLEOTIDE SEQUENCE [LARGE SCALE GENOMIC DNA]</scope>
    <source>
        <strain evidence="1 2">GAS97</strain>
    </source>
</reference>